<dbReference type="EMBL" id="CP036280">
    <property type="protein sequence ID" value="QDU71693.1"/>
    <property type="molecule type" value="Genomic_DNA"/>
</dbReference>
<comment type="similarity">
    <text evidence="1">Belongs to the cytidine and deoxycytidylate deaminase family. ADAT2 subfamily.</text>
</comment>
<dbReference type="InterPro" id="IPR016193">
    <property type="entry name" value="Cytidine_deaminase-like"/>
</dbReference>
<protein>
    <recommendedName>
        <fullName evidence="8">tRNA-specific adenosine deaminase</fullName>
        <ecNumber evidence="8">3.5.4.33</ecNumber>
    </recommendedName>
</protein>
<feature type="binding site" evidence="8">
    <location>
        <position position="90"/>
    </location>
    <ligand>
        <name>Zn(2+)</name>
        <dbReference type="ChEBI" id="CHEBI:29105"/>
        <note>catalytic</note>
    </ligand>
</feature>
<dbReference type="InterPro" id="IPR058535">
    <property type="entry name" value="MafB19-deam"/>
</dbReference>
<gene>
    <name evidence="10" type="primary">tadA_1</name>
    <name evidence="8" type="synonym">tadA</name>
    <name evidence="10" type="ORF">Pan265_15450</name>
</gene>
<feature type="binding site" evidence="8">
    <location>
        <position position="87"/>
    </location>
    <ligand>
        <name>Zn(2+)</name>
        <dbReference type="ChEBI" id="CHEBI:29105"/>
        <note>catalytic</note>
    </ligand>
</feature>
<dbReference type="PANTHER" id="PTHR11079:SF202">
    <property type="entry name" value="TRNA-SPECIFIC ADENOSINE DEAMINASE"/>
    <property type="match status" value="1"/>
</dbReference>
<evidence type="ECO:0000256" key="6">
    <source>
        <dbReference type="ARBA" id="ARBA00022833"/>
    </source>
</evidence>
<keyword evidence="3 8" id="KW-0819">tRNA processing</keyword>
<dbReference type="InterPro" id="IPR016192">
    <property type="entry name" value="APOBEC/CMP_deaminase_Zn-bd"/>
</dbReference>
<accession>A0A518BXI8</accession>
<feature type="domain" description="CMP/dCMP-type deaminase" evidence="9">
    <location>
        <begin position="6"/>
        <end position="133"/>
    </location>
</feature>
<evidence type="ECO:0000256" key="3">
    <source>
        <dbReference type="ARBA" id="ARBA00022694"/>
    </source>
</evidence>
<feature type="active site" description="Proton donor" evidence="8">
    <location>
        <position position="59"/>
    </location>
</feature>
<dbReference type="Proteomes" id="UP000320386">
    <property type="component" value="Chromosome"/>
</dbReference>
<feature type="binding site" evidence="8">
    <location>
        <position position="57"/>
    </location>
    <ligand>
        <name>Zn(2+)</name>
        <dbReference type="ChEBI" id="CHEBI:29105"/>
        <note>catalytic</note>
    </ligand>
</feature>
<dbReference type="Pfam" id="PF14437">
    <property type="entry name" value="MafB19-deam"/>
    <property type="match status" value="1"/>
</dbReference>
<evidence type="ECO:0000313" key="10">
    <source>
        <dbReference type="EMBL" id="QDU71693.1"/>
    </source>
</evidence>
<evidence type="ECO:0000259" key="9">
    <source>
        <dbReference type="PROSITE" id="PS51747"/>
    </source>
</evidence>
<name>A0A518BXI8_9BACT</name>
<evidence type="ECO:0000256" key="7">
    <source>
        <dbReference type="ARBA" id="ARBA00048045"/>
    </source>
</evidence>
<dbReference type="GO" id="GO:0052717">
    <property type="term" value="F:tRNA-specific adenosine-34 deaminase activity"/>
    <property type="evidence" value="ECO:0007669"/>
    <property type="project" value="UniProtKB-UniRule"/>
</dbReference>
<dbReference type="KEGG" id="mcad:Pan265_15450"/>
<dbReference type="EC" id="3.5.4.33" evidence="8"/>
<dbReference type="AlphaFoldDB" id="A0A518BXI8"/>
<dbReference type="InterPro" id="IPR028883">
    <property type="entry name" value="tRNA_aden_deaminase"/>
</dbReference>
<sequence>MSDATATDLRMMELALTAADRAASLGEVPIGAVVYRGDEVLAEAHNLRETEADPTAHAEVVALRAAAKCVGRWRLDGCSIAVTLEPCPMCAGALVNARVERLVYGVDDPKMGCVRTLGRLCEEPRFNHRLEVIAGVMAEASVERLRAFFRARR</sequence>
<keyword evidence="4 8" id="KW-0479">Metal-binding</keyword>
<dbReference type="GO" id="GO:0008270">
    <property type="term" value="F:zinc ion binding"/>
    <property type="evidence" value="ECO:0007669"/>
    <property type="project" value="UniProtKB-UniRule"/>
</dbReference>
<dbReference type="SUPFAM" id="SSF53927">
    <property type="entry name" value="Cytidine deaminase-like"/>
    <property type="match status" value="1"/>
</dbReference>
<dbReference type="CDD" id="cd01285">
    <property type="entry name" value="nucleoside_deaminase"/>
    <property type="match status" value="1"/>
</dbReference>
<comment type="cofactor">
    <cofactor evidence="8">
        <name>Zn(2+)</name>
        <dbReference type="ChEBI" id="CHEBI:29105"/>
    </cofactor>
    <text evidence="8">Binds 1 zinc ion per subunit.</text>
</comment>
<evidence type="ECO:0000256" key="5">
    <source>
        <dbReference type="ARBA" id="ARBA00022801"/>
    </source>
</evidence>
<comment type="catalytic activity">
    <reaction evidence="7 8">
        <text>adenosine(34) in tRNA + H2O + H(+) = inosine(34) in tRNA + NH4(+)</text>
        <dbReference type="Rhea" id="RHEA:43168"/>
        <dbReference type="Rhea" id="RHEA-COMP:10373"/>
        <dbReference type="Rhea" id="RHEA-COMP:10374"/>
        <dbReference type="ChEBI" id="CHEBI:15377"/>
        <dbReference type="ChEBI" id="CHEBI:15378"/>
        <dbReference type="ChEBI" id="CHEBI:28938"/>
        <dbReference type="ChEBI" id="CHEBI:74411"/>
        <dbReference type="ChEBI" id="CHEBI:82852"/>
        <dbReference type="EC" id="3.5.4.33"/>
    </reaction>
</comment>
<evidence type="ECO:0000256" key="4">
    <source>
        <dbReference type="ARBA" id="ARBA00022723"/>
    </source>
</evidence>
<organism evidence="10 11">
    <name type="scientific">Mucisphaera calidilacus</name>
    <dbReference type="NCBI Taxonomy" id="2527982"/>
    <lineage>
        <taxon>Bacteria</taxon>
        <taxon>Pseudomonadati</taxon>
        <taxon>Planctomycetota</taxon>
        <taxon>Phycisphaerae</taxon>
        <taxon>Phycisphaerales</taxon>
        <taxon>Phycisphaeraceae</taxon>
        <taxon>Mucisphaera</taxon>
    </lineage>
</organism>
<dbReference type="GO" id="GO:0002100">
    <property type="term" value="P:tRNA wobble adenosine to inosine editing"/>
    <property type="evidence" value="ECO:0007669"/>
    <property type="project" value="UniProtKB-UniRule"/>
</dbReference>
<dbReference type="HAMAP" id="MF_00972">
    <property type="entry name" value="tRNA_aden_deaminase"/>
    <property type="match status" value="1"/>
</dbReference>
<evidence type="ECO:0000256" key="2">
    <source>
        <dbReference type="ARBA" id="ARBA00011738"/>
    </source>
</evidence>
<dbReference type="Gene3D" id="3.40.140.10">
    <property type="entry name" value="Cytidine Deaminase, domain 2"/>
    <property type="match status" value="1"/>
</dbReference>
<evidence type="ECO:0000256" key="8">
    <source>
        <dbReference type="HAMAP-Rule" id="MF_00972"/>
    </source>
</evidence>
<dbReference type="PANTHER" id="PTHR11079">
    <property type="entry name" value="CYTOSINE DEAMINASE FAMILY MEMBER"/>
    <property type="match status" value="1"/>
</dbReference>
<keyword evidence="6 8" id="KW-0862">Zinc</keyword>
<keyword evidence="11" id="KW-1185">Reference proteome</keyword>
<evidence type="ECO:0000256" key="1">
    <source>
        <dbReference type="ARBA" id="ARBA00010669"/>
    </source>
</evidence>
<keyword evidence="5 8" id="KW-0378">Hydrolase</keyword>
<dbReference type="PROSITE" id="PS51747">
    <property type="entry name" value="CYT_DCMP_DEAMINASES_2"/>
    <property type="match status" value="1"/>
</dbReference>
<evidence type="ECO:0000313" key="11">
    <source>
        <dbReference type="Proteomes" id="UP000320386"/>
    </source>
</evidence>
<comment type="subunit">
    <text evidence="2 8">Homodimer.</text>
</comment>
<proteinExistence type="inferred from homology"/>
<dbReference type="InterPro" id="IPR002125">
    <property type="entry name" value="CMP_dCMP_dom"/>
</dbReference>
<reference evidence="10 11" key="1">
    <citation type="submission" date="2019-02" db="EMBL/GenBank/DDBJ databases">
        <title>Deep-cultivation of Planctomycetes and their phenomic and genomic characterization uncovers novel biology.</title>
        <authorList>
            <person name="Wiegand S."/>
            <person name="Jogler M."/>
            <person name="Boedeker C."/>
            <person name="Pinto D."/>
            <person name="Vollmers J."/>
            <person name="Rivas-Marin E."/>
            <person name="Kohn T."/>
            <person name="Peeters S.H."/>
            <person name="Heuer A."/>
            <person name="Rast P."/>
            <person name="Oberbeckmann S."/>
            <person name="Bunk B."/>
            <person name="Jeske O."/>
            <person name="Meyerdierks A."/>
            <person name="Storesund J.E."/>
            <person name="Kallscheuer N."/>
            <person name="Luecker S."/>
            <person name="Lage O.M."/>
            <person name="Pohl T."/>
            <person name="Merkel B.J."/>
            <person name="Hornburger P."/>
            <person name="Mueller R.-W."/>
            <person name="Bruemmer F."/>
            <person name="Labrenz M."/>
            <person name="Spormann A.M."/>
            <person name="Op den Camp H."/>
            <person name="Overmann J."/>
            <person name="Amann R."/>
            <person name="Jetten M.S.M."/>
            <person name="Mascher T."/>
            <person name="Medema M.H."/>
            <person name="Devos D.P."/>
            <person name="Kaster A.-K."/>
            <person name="Ovreas L."/>
            <person name="Rohde M."/>
            <person name="Galperin M.Y."/>
            <person name="Jogler C."/>
        </authorList>
    </citation>
    <scope>NUCLEOTIDE SEQUENCE [LARGE SCALE GENOMIC DNA]</scope>
    <source>
        <strain evidence="10 11">Pan265</strain>
    </source>
</reference>
<comment type="function">
    <text evidence="8">Catalyzes the deamination of adenosine to inosine at the wobble position 34 of tRNA(Arg2).</text>
</comment>
<dbReference type="PROSITE" id="PS00903">
    <property type="entry name" value="CYT_DCMP_DEAMINASES_1"/>
    <property type="match status" value="1"/>
</dbReference>